<accession>A0A0E0S039</accession>
<accession>A0A098DD26</accession>
<reference evidence="2" key="4">
    <citation type="submission" date="2017-01" db="UniProtKB">
        <authorList>
            <consortium name="EnsemblFungi"/>
        </authorList>
    </citation>
    <scope>IDENTIFICATION</scope>
    <source>
        <strain evidence="2">PH-1 / ATCC MYA-4620 / FGSC 9075 / NRRL 31084</strain>
    </source>
</reference>
<dbReference type="AlphaFoldDB" id="A0A098DD26"/>
<reference evidence="2 3" key="2">
    <citation type="journal article" date="2010" name="Nature">
        <title>Comparative genomics reveals mobile pathogenicity chromosomes in Fusarium.</title>
        <authorList>
            <person name="Ma L.J."/>
            <person name="van der Does H.C."/>
            <person name="Borkovich K.A."/>
            <person name="Coleman J.J."/>
            <person name="Daboussi M.J."/>
            <person name="Di Pietro A."/>
            <person name="Dufresne M."/>
            <person name="Freitag M."/>
            <person name="Grabherr M."/>
            <person name="Henrissat B."/>
            <person name="Houterman P.M."/>
            <person name="Kang S."/>
            <person name="Shim W.B."/>
            <person name="Woloshuk C."/>
            <person name="Xie X."/>
            <person name="Xu J.R."/>
            <person name="Antoniw J."/>
            <person name="Baker S.E."/>
            <person name="Bluhm B.H."/>
            <person name="Breakspear A."/>
            <person name="Brown D.W."/>
            <person name="Butchko R.A."/>
            <person name="Chapman S."/>
            <person name="Coulson R."/>
            <person name="Coutinho P.M."/>
            <person name="Danchin E.G."/>
            <person name="Diener A."/>
            <person name="Gale L.R."/>
            <person name="Gardiner D.M."/>
            <person name="Goff S."/>
            <person name="Hammond-Kosack K.E."/>
            <person name="Hilburn K."/>
            <person name="Hua-Van A."/>
            <person name="Jonkers W."/>
            <person name="Kazan K."/>
            <person name="Kodira C.D."/>
            <person name="Koehrsen M."/>
            <person name="Kumar L."/>
            <person name="Lee Y.H."/>
            <person name="Li L."/>
            <person name="Manners J.M."/>
            <person name="Miranda-Saavedra D."/>
            <person name="Mukherjee M."/>
            <person name="Park G."/>
            <person name="Park J."/>
            <person name="Park S.Y."/>
            <person name="Proctor R.H."/>
            <person name="Regev A."/>
            <person name="Ruiz-Roldan M.C."/>
            <person name="Sain D."/>
            <person name="Sakthikumar S."/>
            <person name="Sykes S."/>
            <person name="Schwartz D.C."/>
            <person name="Turgeon B.G."/>
            <person name="Wapinski I."/>
            <person name="Yoder O."/>
            <person name="Young S."/>
            <person name="Zeng Q."/>
            <person name="Zhou S."/>
            <person name="Galagan J."/>
            <person name="Cuomo C.A."/>
            <person name="Kistler H.C."/>
            <person name="Rep M."/>
        </authorList>
    </citation>
    <scope>GENOME REANNOTATION</scope>
    <source>
        <strain evidence="3">ATCC MYA-4620 / CBS 123657 / FGSC 9075 / NRRL 31084 / PH-1</strain>
        <strain evidence="2">PH-1 / ATCC MYA-4620 / FGSC 9075 / NRRL 31084</strain>
    </source>
</reference>
<evidence type="ECO:0000313" key="3">
    <source>
        <dbReference type="Proteomes" id="UP000070720"/>
    </source>
</evidence>
<organism evidence="1 3">
    <name type="scientific">Gibberella zeae (strain ATCC MYA-4620 / CBS 123657 / FGSC 9075 / NRRL 31084 / PH-1)</name>
    <name type="common">Wheat head blight fungus</name>
    <name type="synonym">Fusarium graminearum</name>
    <dbReference type="NCBI Taxonomy" id="229533"/>
    <lineage>
        <taxon>Eukaryota</taxon>
        <taxon>Fungi</taxon>
        <taxon>Dikarya</taxon>
        <taxon>Ascomycota</taxon>
        <taxon>Pezizomycotina</taxon>
        <taxon>Sordariomycetes</taxon>
        <taxon>Hypocreomycetidae</taxon>
        <taxon>Hypocreales</taxon>
        <taxon>Nectriaceae</taxon>
        <taxon>Fusarium</taxon>
    </lineage>
</organism>
<proteinExistence type="predicted"/>
<keyword evidence="3" id="KW-1185">Reference proteome</keyword>
<reference evidence="2 3" key="1">
    <citation type="journal article" date="2007" name="Science">
        <title>The Fusarium graminearum genome reveals a link between localized polymorphism and pathogen specialization.</title>
        <authorList>
            <person name="Cuomo C.A."/>
            <person name="Gueldener U."/>
            <person name="Xu J.-R."/>
            <person name="Trail F."/>
            <person name="Turgeon B.G."/>
            <person name="Di Pietro A."/>
            <person name="Walton J.D."/>
            <person name="Ma L.-J."/>
            <person name="Baker S.E."/>
            <person name="Rep M."/>
            <person name="Adam G."/>
            <person name="Antoniw J."/>
            <person name="Baldwin T."/>
            <person name="Calvo S.E."/>
            <person name="Chang Y.-L."/>
            <person name="DeCaprio D."/>
            <person name="Gale L.R."/>
            <person name="Gnerre S."/>
            <person name="Goswami R.S."/>
            <person name="Hammond-Kosack K."/>
            <person name="Harris L.J."/>
            <person name="Hilburn K."/>
            <person name="Kennell J.C."/>
            <person name="Kroken S."/>
            <person name="Magnuson J.K."/>
            <person name="Mannhaupt G."/>
            <person name="Mauceli E.W."/>
            <person name="Mewes H.-W."/>
            <person name="Mitterbauer R."/>
            <person name="Muehlbauer G."/>
            <person name="Muensterkoetter M."/>
            <person name="Nelson D."/>
            <person name="O'Donnell K."/>
            <person name="Ouellet T."/>
            <person name="Qi W."/>
            <person name="Quesneville H."/>
            <person name="Roncero M.I.G."/>
            <person name="Seong K.-Y."/>
            <person name="Tetko I.V."/>
            <person name="Urban M."/>
            <person name="Waalwijk C."/>
            <person name="Ward T.J."/>
            <person name="Yao J."/>
            <person name="Birren B.W."/>
            <person name="Kistler H.C."/>
        </authorList>
    </citation>
    <scope>NUCLEOTIDE SEQUENCE [LARGE SCALE GENOMIC DNA]</scope>
    <source>
        <strain evidence="3">ATCC MYA-4620 / CBS 123657 / FGSC 9075 / NRRL 31084 / PH-1</strain>
        <strain evidence="2">PH-1 / ATCC MYA-4620 / FGSC 9075 / NRRL 31084</strain>
    </source>
</reference>
<dbReference type="EMBL" id="HG970333">
    <property type="protein sequence ID" value="CEF76864.1"/>
    <property type="molecule type" value="Genomic_DNA"/>
</dbReference>
<reference evidence="1 3" key="3">
    <citation type="journal article" date="2015" name="BMC Genomics">
        <title>The completed genome sequence of the pathogenic ascomycete fungus Fusarium graminearum.</title>
        <authorList>
            <person name="King R."/>
            <person name="Urban M."/>
            <person name="Hammond-Kosack M.C."/>
            <person name="Hassani-Pak K."/>
            <person name="Hammond-Kosack K.E."/>
        </authorList>
    </citation>
    <scope>NUCLEOTIDE SEQUENCE [LARGE SCALE GENOMIC DNA]</scope>
    <source>
        <strain evidence="3">ATCC MYA-4620 / CBS 123657 / FGSC 9075 / NRRL 31084 / PH-1</strain>
        <strain evidence="1">PH-1</strain>
    </source>
</reference>
<evidence type="ECO:0000313" key="1">
    <source>
        <dbReference type="EMBL" id="CEF76864.1"/>
    </source>
</evidence>
<evidence type="ECO:0000313" key="2">
    <source>
        <dbReference type="EnsemblFungi" id="CEF76864"/>
    </source>
</evidence>
<protein>
    <submittedName>
        <fullName evidence="1">Chromosome 2, complete genome</fullName>
    </submittedName>
</protein>
<name>A0A098DD26_GIBZE</name>
<dbReference type="Proteomes" id="UP000070720">
    <property type="component" value="Chromosome 2"/>
</dbReference>
<dbReference type="EnsemblFungi" id="CEF76864">
    <property type="protein sequence ID" value="CEF76864"/>
    <property type="gene ID" value="FGRRES_13351"/>
</dbReference>
<dbReference type="InParanoid" id="A0A098DD26"/>
<gene>
    <name evidence="1" type="ORF">FGRAMPH1_01T10121</name>
</gene>
<sequence>MDVFDVDDTQTPVPERTRFHRQETTDLIRMYPYVRLRLFIGVGIRFKSQEEESQGLKEDGLCTADEVCPYCTA</sequence>